<comment type="similarity">
    <text evidence="1">Belongs to the leguminous lectin family.</text>
</comment>
<dbReference type="AlphaFoldDB" id="C5YQ48"/>
<keyword evidence="2" id="KW-0430">Lectin</keyword>
<dbReference type="EMBL" id="CM000767">
    <property type="protein sequence ID" value="EES15523.1"/>
    <property type="molecule type" value="Genomic_DNA"/>
</dbReference>
<evidence type="ECO:0000256" key="3">
    <source>
        <dbReference type="SAM" id="SignalP"/>
    </source>
</evidence>
<dbReference type="Gene3D" id="2.60.120.200">
    <property type="match status" value="1"/>
</dbReference>
<keyword evidence="3" id="KW-0732">Signal</keyword>
<feature type="chain" id="PRO_5002957205" description="Legume lectin domain-containing protein" evidence="3">
    <location>
        <begin position="25"/>
        <end position="159"/>
    </location>
</feature>
<dbReference type="GO" id="GO:0030246">
    <property type="term" value="F:carbohydrate binding"/>
    <property type="evidence" value="ECO:0007669"/>
    <property type="project" value="UniProtKB-KW"/>
</dbReference>
<dbReference type="InterPro" id="IPR013320">
    <property type="entry name" value="ConA-like_dom_sf"/>
</dbReference>
<evidence type="ECO:0000313" key="6">
    <source>
        <dbReference type="Proteomes" id="UP000000768"/>
    </source>
</evidence>
<dbReference type="OMA" id="FIFSIMR"/>
<dbReference type="Pfam" id="PF00139">
    <property type="entry name" value="Lectin_legB"/>
    <property type="match status" value="1"/>
</dbReference>
<feature type="domain" description="Legume lectin" evidence="4">
    <location>
        <begin position="50"/>
        <end position="140"/>
    </location>
</feature>
<dbReference type="SUPFAM" id="SSF49899">
    <property type="entry name" value="Concanavalin A-like lectins/glucanases"/>
    <property type="match status" value="1"/>
</dbReference>
<protein>
    <recommendedName>
        <fullName evidence="4">Legume lectin domain-containing protein</fullName>
    </recommendedName>
</protein>
<dbReference type="STRING" id="4558.C5YQ48"/>
<dbReference type="InParanoid" id="C5YQ48"/>
<evidence type="ECO:0000313" key="5">
    <source>
        <dbReference type="EMBL" id="EES15523.1"/>
    </source>
</evidence>
<dbReference type="HOGENOM" id="CLU_000288_62_2_1"/>
<accession>C5YQ48</accession>
<dbReference type="PANTHER" id="PTHR32401:SF50">
    <property type="entry name" value="OS07G0133000 PROTEIN"/>
    <property type="match status" value="1"/>
</dbReference>
<gene>
    <name evidence="5" type="ORF">SORBI_3008G007100</name>
</gene>
<feature type="signal peptide" evidence="3">
    <location>
        <begin position="1"/>
        <end position="24"/>
    </location>
</feature>
<dbReference type="InterPro" id="IPR001220">
    <property type="entry name" value="Legume_lectin_dom"/>
</dbReference>
<dbReference type="eggNOG" id="ENOG502QSJ4">
    <property type="taxonomic scope" value="Eukaryota"/>
</dbReference>
<reference evidence="6" key="2">
    <citation type="journal article" date="2018" name="Plant J.">
        <title>The Sorghum bicolor reference genome: improved assembly, gene annotations, a transcriptome atlas, and signatures of genome organization.</title>
        <authorList>
            <person name="McCormick R.F."/>
            <person name="Truong S.K."/>
            <person name="Sreedasyam A."/>
            <person name="Jenkins J."/>
            <person name="Shu S."/>
            <person name="Sims D."/>
            <person name="Kennedy M."/>
            <person name="Amirebrahimi M."/>
            <person name="Weers B.D."/>
            <person name="McKinley B."/>
            <person name="Mattison A."/>
            <person name="Morishige D.T."/>
            <person name="Grimwood J."/>
            <person name="Schmutz J."/>
            <person name="Mullet J.E."/>
        </authorList>
    </citation>
    <scope>NUCLEOTIDE SEQUENCE [LARGE SCALE GENOMIC DNA]</scope>
    <source>
        <strain evidence="6">cv. BTx623</strain>
    </source>
</reference>
<dbReference type="Gramene" id="EES15523">
    <property type="protein sequence ID" value="EES15523"/>
    <property type="gene ID" value="SORBI_3008G007100"/>
</dbReference>
<dbReference type="Proteomes" id="UP000000768">
    <property type="component" value="Chromosome 8"/>
</dbReference>
<evidence type="ECO:0000256" key="1">
    <source>
        <dbReference type="ARBA" id="ARBA00007606"/>
    </source>
</evidence>
<reference evidence="5 6" key="1">
    <citation type="journal article" date="2009" name="Nature">
        <title>The Sorghum bicolor genome and the diversification of grasses.</title>
        <authorList>
            <person name="Paterson A.H."/>
            <person name="Bowers J.E."/>
            <person name="Bruggmann R."/>
            <person name="Dubchak I."/>
            <person name="Grimwood J."/>
            <person name="Gundlach H."/>
            <person name="Haberer G."/>
            <person name="Hellsten U."/>
            <person name="Mitros T."/>
            <person name="Poliakov A."/>
            <person name="Schmutz J."/>
            <person name="Spannagl M."/>
            <person name="Tang H."/>
            <person name="Wang X."/>
            <person name="Wicker T."/>
            <person name="Bharti A.K."/>
            <person name="Chapman J."/>
            <person name="Feltus F.A."/>
            <person name="Gowik U."/>
            <person name="Grigoriev I.V."/>
            <person name="Lyons E."/>
            <person name="Maher C.A."/>
            <person name="Martis M."/>
            <person name="Narechania A."/>
            <person name="Otillar R.P."/>
            <person name="Penning B.W."/>
            <person name="Salamov A.A."/>
            <person name="Wang Y."/>
            <person name="Zhang L."/>
            <person name="Carpita N.C."/>
            <person name="Freeling M."/>
            <person name="Gingle A.R."/>
            <person name="Hash C.T."/>
            <person name="Keller B."/>
            <person name="Klein P."/>
            <person name="Kresovich S."/>
            <person name="McCann M.C."/>
            <person name="Ming R."/>
            <person name="Peterson D.G."/>
            <person name="Mehboob-ur-Rahman"/>
            <person name="Ware D."/>
            <person name="Westhoff P."/>
            <person name="Mayer K.F."/>
            <person name="Messing J."/>
            <person name="Rokhsar D.S."/>
        </authorList>
    </citation>
    <scope>NUCLEOTIDE SEQUENCE [LARGE SCALE GENOMIC DNA]</scope>
    <source>
        <strain evidence="6">cv. BTx623</strain>
    </source>
</reference>
<dbReference type="InterPro" id="IPR050258">
    <property type="entry name" value="Leguminous_Lectin"/>
</dbReference>
<sequence length="159" mass="17380">MHLPCFVQFLHLLIPVLVLLSVSADTGDAATVDHGEFIYDGFSDSNLTVDDVSNGSSLASFSTTFIFSIMRPYTNLSGQGLAFVLRSTKDFSDAFLSQYLGLVNSTNYGNATNHLLAIELGTIMNNEFDDIDDNHIGIDNFSNYGNFSNHLLAIEVKKA</sequence>
<dbReference type="PANTHER" id="PTHR32401">
    <property type="entry name" value="CONCANAVALIN A-LIKE LECTIN FAMILY PROTEIN"/>
    <property type="match status" value="1"/>
</dbReference>
<proteinExistence type="inferred from homology"/>
<evidence type="ECO:0000259" key="4">
    <source>
        <dbReference type="Pfam" id="PF00139"/>
    </source>
</evidence>
<organism evidence="5 6">
    <name type="scientific">Sorghum bicolor</name>
    <name type="common">Sorghum</name>
    <name type="synonym">Sorghum vulgare</name>
    <dbReference type="NCBI Taxonomy" id="4558"/>
    <lineage>
        <taxon>Eukaryota</taxon>
        <taxon>Viridiplantae</taxon>
        <taxon>Streptophyta</taxon>
        <taxon>Embryophyta</taxon>
        <taxon>Tracheophyta</taxon>
        <taxon>Spermatophyta</taxon>
        <taxon>Magnoliopsida</taxon>
        <taxon>Liliopsida</taxon>
        <taxon>Poales</taxon>
        <taxon>Poaceae</taxon>
        <taxon>PACMAD clade</taxon>
        <taxon>Panicoideae</taxon>
        <taxon>Andropogonodae</taxon>
        <taxon>Andropogoneae</taxon>
        <taxon>Sorghinae</taxon>
        <taxon>Sorghum</taxon>
    </lineage>
</organism>
<evidence type="ECO:0000256" key="2">
    <source>
        <dbReference type="ARBA" id="ARBA00022734"/>
    </source>
</evidence>
<name>C5YQ48_SORBI</name>
<keyword evidence="6" id="KW-1185">Reference proteome</keyword>